<dbReference type="GO" id="GO:0016788">
    <property type="term" value="F:hydrolase activity, acting on ester bonds"/>
    <property type="evidence" value="ECO:0007669"/>
    <property type="project" value="InterPro"/>
</dbReference>
<dbReference type="PANTHER" id="PTHR43784">
    <property type="entry name" value="GDSL-LIKE LIPASE/ACYLHYDROLASE, PUTATIVE (AFU_ORTHOLOGUE AFUA_2G00820)-RELATED"/>
    <property type="match status" value="1"/>
</dbReference>
<gene>
    <name evidence="2" type="ORF">FHR82_008489</name>
</gene>
<dbReference type="InterPro" id="IPR001087">
    <property type="entry name" value="GDSL"/>
</dbReference>
<dbReference type="Gene3D" id="3.40.50.1110">
    <property type="entry name" value="SGNH hydrolase"/>
    <property type="match status" value="1"/>
</dbReference>
<name>A0A7W7QEZ1_9PSEU</name>
<keyword evidence="3" id="KW-1185">Reference proteome</keyword>
<dbReference type="RefSeq" id="WP_184816224.1">
    <property type="nucleotide sequence ID" value="NZ_JACHJQ010000012.1"/>
</dbReference>
<dbReference type="EMBL" id="JACHJQ010000012">
    <property type="protein sequence ID" value="MBB4912218.1"/>
    <property type="molecule type" value="Genomic_DNA"/>
</dbReference>
<dbReference type="InterPro" id="IPR036514">
    <property type="entry name" value="SGNH_hydro_sf"/>
</dbReference>
<evidence type="ECO:0000256" key="1">
    <source>
        <dbReference type="SAM" id="SignalP"/>
    </source>
</evidence>
<organism evidence="2 3">
    <name type="scientific">Actinophytocola algeriensis</name>
    <dbReference type="NCBI Taxonomy" id="1768010"/>
    <lineage>
        <taxon>Bacteria</taxon>
        <taxon>Bacillati</taxon>
        <taxon>Actinomycetota</taxon>
        <taxon>Actinomycetes</taxon>
        <taxon>Pseudonocardiales</taxon>
        <taxon>Pseudonocardiaceae</taxon>
    </lineage>
</organism>
<evidence type="ECO:0000313" key="2">
    <source>
        <dbReference type="EMBL" id="MBB4912218.1"/>
    </source>
</evidence>
<accession>A0A7W7QEZ1</accession>
<feature type="chain" id="PRO_5039586912" evidence="1">
    <location>
        <begin position="31"/>
        <end position="441"/>
    </location>
</feature>
<dbReference type="SUPFAM" id="SSF52266">
    <property type="entry name" value="SGNH hydrolase"/>
    <property type="match status" value="1"/>
</dbReference>
<dbReference type="Proteomes" id="UP000520767">
    <property type="component" value="Unassembled WGS sequence"/>
</dbReference>
<sequence length="441" mass="46521">MNISRKWRSRSLIASGLAAAVTATVLVAGAGTGAAAGGGRHDAQRDWVGSWAAGVTRGNLTGTSSVGFNNQSVRMIVHGSVGGSKVRVRLSNVYGEKSVEVGHATVAKPDTATPALTDVDPASVTRLTFGGSPSFVMPKGAELLSDPVDLRVGDDQDLVVSVYFPTPTGLTTFHSTSRQNSWSGNGDLADDAAGTGYTVTRTCCWFFLAGVDVLRDKAAGSVIVFGDSLGDGNGIAVNSNLRWPDQLFDRMQSKVRHKALPGVLNVSRAGARLSHEGLEPGDGGFAGFPELGDNAYSRLDEDVFSETAAHAVILDLGINDIWMNNDSAASIIAAIRQLNQQIKQRGYTVLVGTLGPFEGLMGVNGTTVWSPEKEATRQAVNDYLRTHRDEFDAVVDFDKVLRDPGAPSKLAPAFDSGDHIHPNGAGNKAMAEAVPLHKIVR</sequence>
<dbReference type="Pfam" id="PF00657">
    <property type="entry name" value="Lipase_GDSL"/>
    <property type="match status" value="1"/>
</dbReference>
<proteinExistence type="predicted"/>
<dbReference type="InterPro" id="IPR053140">
    <property type="entry name" value="GDSL_Rv0518-like"/>
</dbReference>
<feature type="signal peptide" evidence="1">
    <location>
        <begin position="1"/>
        <end position="30"/>
    </location>
</feature>
<comment type="caution">
    <text evidence="2">The sequence shown here is derived from an EMBL/GenBank/DDBJ whole genome shotgun (WGS) entry which is preliminary data.</text>
</comment>
<protein>
    <submittedName>
        <fullName evidence="2">Lysophospholipase L1-like esterase</fullName>
    </submittedName>
</protein>
<dbReference type="AlphaFoldDB" id="A0A7W7QEZ1"/>
<dbReference type="PANTHER" id="PTHR43784:SF2">
    <property type="entry name" value="GDSL-LIKE LIPASE_ACYLHYDROLASE, PUTATIVE (AFU_ORTHOLOGUE AFUA_2G00820)-RELATED"/>
    <property type="match status" value="1"/>
</dbReference>
<keyword evidence="1" id="KW-0732">Signal</keyword>
<reference evidence="2 3" key="1">
    <citation type="submission" date="2020-08" db="EMBL/GenBank/DDBJ databases">
        <title>Genomic Encyclopedia of Type Strains, Phase III (KMG-III): the genomes of soil and plant-associated and newly described type strains.</title>
        <authorList>
            <person name="Whitman W."/>
        </authorList>
    </citation>
    <scope>NUCLEOTIDE SEQUENCE [LARGE SCALE GENOMIC DNA]</scope>
    <source>
        <strain evidence="2 3">CECT 8960</strain>
    </source>
</reference>
<evidence type="ECO:0000313" key="3">
    <source>
        <dbReference type="Proteomes" id="UP000520767"/>
    </source>
</evidence>